<proteinExistence type="predicted"/>
<reference evidence="1 2" key="1">
    <citation type="submission" date="2018-11" db="EMBL/GenBank/DDBJ databases">
        <authorList>
            <consortium name="Pathogen Informatics"/>
        </authorList>
    </citation>
    <scope>NUCLEOTIDE SEQUENCE [LARGE SCALE GENOMIC DNA]</scope>
</reference>
<evidence type="ECO:0000313" key="1">
    <source>
        <dbReference type="EMBL" id="VDK18352.1"/>
    </source>
</evidence>
<name>A0A3P6N8N6_ANISI</name>
<protein>
    <submittedName>
        <fullName evidence="1">Uncharacterized protein</fullName>
    </submittedName>
</protein>
<gene>
    <name evidence="1" type="ORF">ASIM_LOCUS1040</name>
</gene>
<dbReference type="Proteomes" id="UP000267096">
    <property type="component" value="Unassembled WGS sequence"/>
</dbReference>
<organism evidence="1 2">
    <name type="scientific">Anisakis simplex</name>
    <name type="common">Herring worm</name>
    <dbReference type="NCBI Taxonomy" id="6269"/>
    <lineage>
        <taxon>Eukaryota</taxon>
        <taxon>Metazoa</taxon>
        <taxon>Ecdysozoa</taxon>
        <taxon>Nematoda</taxon>
        <taxon>Chromadorea</taxon>
        <taxon>Rhabditida</taxon>
        <taxon>Spirurina</taxon>
        <taxon>Ascaridomorpha</taxon>
        <taxon>Ascaridoidea</taxon>
        <taxon>Anisakidae</taxon>
        <taxon>Anisakis</taxon>
        <taxon>Anisakis simplex complex</taxon>
    </lineage>
</organism>
<evidence type="ECO:0000313" key="2">
    <source>
        <dbReference type="Proteomes" id="UP000267096"/>
    </source>
</evidence>
<dbReference type="EMBL" id="UYRR01000955">
    <property type="protein sequence ID" value="VDK18352.1"/>
    <property type="molecule type" value="Genomic_DNA"/>
</dbReference>
<accession>A0A3P6N8N6</accession>
<keyword evidence="2" id="KW-1185">Reference proteome</keyword>
<dbReference type="OrthoDB" id="7490880at2759"/>
<dbReference type="AlphaFoldDB" id="A0A3P6N8N6"/>
<sequence length="288" mass="31499">MDLVLSQLRRYHSCVITVISAYQCSLMSFKAPGLVELEDYGKITVLASYGKFGSAKPISGKVRVKPGNNEPTLGNIEWNWGDWGGYINEFELELRLKVAFKDASNGKINDAGNDIINGKINGTGNDIINGKINDAGNDLGNDTINDTGNDLGNDTIKDTVNDLGNDTIKDASNGKINDTIKDTVSDRGNDTINDTGKLAVINDIINDTINDLDSRPHQHNTKNHKWDCSGMQSSLDLRLGLRLRLRLIKIKLRDAVIKGREELVRQPVAIWAPERSLSAETVAGVEPG</sequence>